<gene>
    <name evidence="8" type="primary">htpG</name>
    <name evidence="11" type="ORF">WM2015_1623</name>
</gene>
<dbReference type="PIRSF" id="PIRSF002583">
    <property type="entry name" value="Hsp90"/>
    <property type="match status" value="1"/>
</dbReference>
<evidence type="ECO:0000256" key="1">
    <source>
        <dbReference type="ARBA" id="ARBA00004496"/>
    </source>
</evidence>
<evidence type="ECO:0000256" key="5">
    <source>
        <dbReference type="ARBA" id="ARBA00022840"/>
    </source>
</evidence>
<dbReference type="AlphaFoldDB" id="A0A0K0XWD7"/>
<feature type="binding site" evidence="9">
    <location>
        <position position="96"/>
    </location>
    <ligand>
        <name>ATP</name>
        <dbReference type="ChEBI" id="CHEBI:30616"/>
    </ligand>
</feature>
<accession>A0A0K0XWD7</accession>
<dbReference type="Gene3D" id="3.30.565.10">
    <property type="entry name" value="Histidine kinase-like ATPase, C-terminal domain"/>
    <property type="match status" value="1"/>
</dbReference>
<dbReference type="KEGG" id="wma:WM2015_1623"/>
<dbReference type="SUPFAM" id="SSF55874">
    <property type="entry name" value="ATPase domain of HSP90 chaperone/DNA topoisomerase II/histidine kinase"/>
    <property type="match status" value="1"/>
</dbReference>
<evidence type="ECO:0000313" key="12">
    <source>
        <dbReference type="Proteomes" id="UP000066624"/>
    </source>
</evidence>
<name>A0A0K0XWD7_9GAMM</name>
<proteinExistence type="inferred from homology"/>
<dbReference type="NCBIfam" id="NF003555">
    <property type="entry name" value="PRK05218.1"/>
    <property type="match status" value="1"/>
</dbReference>
<dbReference type="CDD" id="cd16927">
    <property type="entry name" value="HATPase_Hsp90-like"/>
    <property type="match status" value="1"/>
</dbReference>
<keyword evidence="5 8" id="KW-0067">ATP-binding</keyword>
<dbReference type="STRING" id="1579979.WM2015_1623"/>
<keyword evidence="4 8" id="KW-0547">Nucleotide-binding</keyword>
<dbReference type="GO" id="GO:0051082">
    <property type="term" value="F:unfolded protein binding"/>
    <property type="evidence" value="ECO:0007669"/>
    <property type="project" value="UniProtKB-UniRule"/>
</dbReference>
<keyword evidence="7 8" id="KW-0143">Chaperone</keyword>
<dbReference type="PANTHER" id="PTHR11528">
    <property type="entry name" value="HEAT SHOCK PROTEIN 90 FAMILY MEMBER"/>
    <property type="match status" value="1"/>
</dbReference>
<dbReference type="GO" id="GO:0005524">
    <property type="term" value="F:ATP binding"/>
    <property type="evidence" value="ECO:0007669"/>
    <property type="project" value="UniProtKB-UniRule"/>
</dbReference>
<dbReference type="PROSITE" id="PS00298">
    <property type="entry name" value="HSP90"/>
    <property type="match status" value="1"/>
</dbReference>
<evidence type="ECO:0000256" key="3">
    <source>
        <dbReference type="ARBA" id="ARBA00022490"/>
    </source>
</evidence>
<feature type="binding site" evidence="9">
    <location>
        <position position="88"/>
    </location>
    <ligand>
        <name>ATP</name>
        <dbReference type="ChEBI" id="CHEBI:30616"/>
    </ligand>
</feature>
<sequence length="639" mass="71490">MSQTSNTETRAFDTEVHQLLKLMINALYSNREIFLRELISNASDASDKLRFEALTKEALKGLDQDLGIDVHFDAEKHQLRVVDRGIGMSRDEVIENLGTIARSGTRRFLDSLSGDQKKDARLIGQFGVGFYAAFIVASEVQVETRRADLPPGEGVRWISSGEGEYRIESIDRPEQGTVVTLSLREEHRDLLDRWVLERIIRHYSNHVAFPIRLLDESRPGDSEGDGSSLVNDSQAIWARSKAELEDEDYKSFYRSLGMDASDPVSWAHHHVEGTQSYSLLLYLPGQAPFDLLTNRDEREGLKLCIQRVFIMDAAEQLLPRYLRFMRGVVDSADLPLNVSRELLQDSPLLKKIRATVVKRSLDLIEKLAEAGGEPWERFWSAFGSVLKEGVIEDHEQRERIARLLRFASTRSDGEHSVGLDDYIERMGKDQDTIWYLTADSLRVARSSPHLEAFRARDIEVLLLTDRIDEWLVAHLDEYQGKTLKSVARGKLELGEEADAPDASATALAGRIKQVLGDRVGNVIPGRRLTESPACIVSDEHGMSLQMQKLLRQAGQEVPETKPELEINPTHAVVELMAAEQDEERFGELAQLLFDQALLAEGGELSDPAAYVRRVNALLVSALAPTPTEGDKDASASAGA</sequence>
<dbReference type="InterPro" id="IPR036890">
    <property type="entry name" value="HATPase_C_sf"/>
</dbReference>
<evidence type="ECO:0000256" key="8">
    <source>
        <dbReference type="HAMAP-Rule" id="MF_00505"/>
    </source>
</evidence>
<feature type="binding site" evidence="9">
    <location>
        <begin position="103"/>
        <end position="104"/>
    </location>
    <ligand>
        <name>ATP</name>
        <dbReference type="ChEBI" id="CHEBI:30616"/>
    </ligand>
</feature>
<dbReference type="SUPFAM" id="SSF110942">
    <property type="entry name" value="HSP90 C-terminal domain"/>
    <property type="match status" value="1"/>
</dbReference>
<comment type="similarity">
    <text evidence="2 8">Belongs to the heat shock protein 90 family.</text>
</comment>
<evidence type="ECO:0000256" key="4">
    <source>
        <dbReference type="ARBA" id="ARBA00022741"/>
    </source>
</evidence>
<feature type="binding site" evidence="9">
    <location>
        <position position="41"/>
    </location>
    <ligand>
        <name>ATP</name>
        <dbReference type="ChEBI" id="CHEBI:30616"/>
    </ligand>
</feature>
<comment type="subunit">
    <text evidence="8">Homodimer.</text>
</comment>
<keyword evidence="6 8" id="KW-0346">Stress response</keyword>
<feature type="region of interest" description="C" evidence="8">
    <location>
        <begin position="549"/>
        <end position="639"/>
    </location>
</feature>
<dbReference type="Gene3D" id="3.30.230.80">
    <property type="match status" value="1"/>
</dbReference>
<dbReference type="Gene3D" id="3.40.50.11260">
    <property type="match status" value="1"/>
</dbReference>
<dbReference type="InterPro" id="IPR020568">
    <property type="entry name" value="Ribosomal_Su5_D2-typ_SF"/>
</dbReference>
<keyword evidence="12" id="KW-1185">Reference proteome</keyword>
<comment type="subcellular location">
    <subcellularLocation>
        <location evidence="1 8">Cytoplasm</location>
    </subcellularLocation>
</comment>
<dbReference type="InterPro" id="IPR001404">
    <property type="entry name" value="Hsp90_fam"/>
</dbReference>
<organism evidence="11 12">
    <name type="scientific">Wenzhouxiangella marina</name>
    <dbReference type="NCBI Taxonomy" id="1579979"/>
    <lineage>
        <taxon>Bacteria</taxon>
        <taxon>Pseudomonadati</taxon>
        <taxon>Pseudomonadota</taxon>
        <taxon>Gammaproteobacteria</taxon>
        <taxon>Chromatiales</taxon>
        <taxon>Wenzhouxiangellaceae</taxon>
        <taxon>Wenzhouxiangella</taxon>
    </lineage>
</organism>
<evidence type="ECO:0000313" key="11">
    <source>
        <dbReference type="EMBL" id="AKS41993.1"/>
    </source>
</evidence>
<dbReference type="GO" id="GO:0016887">
    <property type="term" value="F:ATP hydrolysis activity"/>
    <property type="evidence" value="ECO:0007669"/>
    <property type="project" value="InterPro"/>
</dbReference>
<dbReference type="InterPro" id="IPR003594">
    <property type="entry name" value="HATPase_dom"/>
</dbReference>
<feature type="binding site" evidence="9">
    <location>
        <begin position="125"/>
        <end position="130"/>
    </location>
    <ligand>
        <name>ATP</name>
        <dbReference type="ChEBI" id="CHEBI:30616"/>
    </ligand>
</feature>
<dbReference type="InterPro" id="IPR019805">
    <property type="entry name" value="Heat_shock_protein_90_CS"/>
</dbReference>
<feature type="binding site" evidence="9">
    <location>
        <position position="37"/>
    </location>
    <ligand>
        <name>ATP</name>
        <dbReference type="ChEBI" id="CHEBI:30616"/>
    </ligand>
</feature>
<dbReference type="RefSeq" id="WP_049725589.1">
    <property type="nucleotide sequence ID" value="NZ_CP012154.1"/>
</dbReference>
<evidence type="ECO:0000256" key="9">
    <source>
        <dbReference type="PIRSR" id="PIRSR002583-1"/>
    </source>
</evidence>
<dbReference type="SMART" id="SM00387">
    <property type="entry name" value="HATPase_c"/>
    <property type="match status" value="1"/>
</dbReference>
<protein>
    <recommendedName>
        <fullName evidence="8">Chaperone protein HtpG</fullName>
    </recommendedName>
    <alternativeName>
        <fullName evidence="8">Heat shock protein HtpG</fullName>
    </alternativeName>
    <alternativeName>
        <fullName evidence="8">High temperature protein G</fullName>
    </alternativeName>
</protein>
<dbReference type="OrthoDB" id="9802640at2"/>
<feature type="binding site" evidence="9">
    <location>
        <position position="83"/>
    </location>
    <ligand>
        <name>ATP</name>
        <dbReference type="ChEBI" id="CHEBI:30616"/>
    </ligand>
</feature>
<dbReference type="Pfam" id="PF13589">
    <property type="entry name" value="HATPase_c_3"/>
    <property type="match status" value="1"/>
</dbReference>
<comment type="caution">
    <text evidence="8">Lacks conserved residue(s) required for the propagation of feature annotation.</text>
</comment>
<dbReference type="Gene3D" id="1.20.120.790">
    <property type="entry name" value="Heat shock protein 90, C-terminal domain"/>
    <property type="match status" value="1"/>
</dbReference>
<reference evidence="11 12" key="1">
    <citation type="submission" date="2015-07" db="EMBL/GenBank/DDBJ databases">
        <authorList>
            <person name="Noorani M."/>
        </authorList>
    </citation>
    <scope>NUCLEOTIDE SEQUENCE [LARGE SCALE GENOMIC DNA]</scope>
    <source>
        <strain evidence="11 12">KCTC 42284</strain>
    </source>
</reference>
<dbReference type="EMBL" id="CP012154">
    <property type="protein sequence ID" value="AKS41993.1"/>
    <property type="molecule type" value="Genomic_DNA"/>
</dbReference>
<feature type="region of interest" description="A; substrate-binding" evidence="8">
    <location>
        <begin position="1"/>
        <end position="340"/>
    </location>
</feature>
<dbReference type="PRINTS" id="PR00775">
    <property type="entry name" value="HEATSHOCK90"/>
</dbReference>
<dbReference type="Proteomes" id="UP000066624">
    <property type="component" value="Chromosome"/>
</dbReference>
<dbReference type="SUPFAM" id="SSF54211">
    <property type="entry name" value="Ribosomal protein S5 domain 2-like"/>
    <property type="match status" value="1"/>
</dbReference>
<evidence type="ECO:0000259" key="10">
    <source>
        <dbReference type="SMART" id="SM00387"/>
    </source>
</evidence>
<dbReference type="Pfam" id="PF00183">
    <property type="entry name" value="HSP90"/>
    <property type="match status" value="1"/>
</dbReference>
<evidence type="ECO:0000256" key="2">
    <source>
        <dbReference type="ARBA" id="ARBA00008239"/>
    </source>
</evidence>
<dbReference type="InterPro" id="IPR020575">
    <property type="entry name" value="Hsp90_N"/>
</dbReference>
<feature type="domain" description="Histidine kinase/HSP90-like ATPase" evidence="10">
    <location>
        <begin position="30"/>
        <end position="187"/>
    </location>
</feature>
<dbReference type="PATRIC" id="fig|1579979.3.peg.1663"/>
<dbReference type="GO" id="GO:0140662">
    <property type="term" value="F:ATP-dependent protein folding chaperone"/>
    <property type="evidence" value="ECO:0007669"/>
    <property type="project" value="InterPro"/>
</dbReference>
<dbReference type="InterPro" id="IPR037196">
    <property type="entry name" value="HSP90_C"/>
</dbReference>
<dbReference type="FunFam" id="3.30.565.10:FF:000009">
    <property type="entry name" value="Molecular chaperone HtpG"/>
    <property type="match status" value="1"/>
</dbReference>
<feature type="binding site" evidence="9">
    <location>
        <position position="177"/>
    </location>
    <ligand>
        <name>ATP</name>
        <dbReference type="ChEBI" id="CHEBI:30616"/>
    </ligand>
</feature>
<dbReference type="HAMAP" id="MF_00505">
    <property type="entry name" value="HSP90"/>
    <property type="match status" value="1"/>
</dbReference>
<keyword evidence="3 8" id="KW-0963">Cytoplasm</keyword>
<evidence type="ECO:0000256" key="6">
    <source>
        <dbReference type="ARBA" id="ARBA00023016"/>
    </source>
</evidence>
<evidence type="ECO:0000256" key="7">
    <source>
        <dbReference type="ARBA" id="ARBA00023186"/>
    </source>
</evidence>
<feature type="binding site" evidence="9">
    <location>
        <position position="340"/>
    </location>
    <ligand>
        <name>ATP</name>
        <dbReference type="ChEBI" id="CHEBI:30616"/>
    </ligand>
</feature>
<dbReference type="GO" id="GO:0005737">
    <property type="term" value="C:cytoplasm"/>
    <property type="evidence" value="ECO:0007669"/>
    <property type="project" value="UniProtKB-SubCell"/>
</dbReference>
<comment type="function">
    <text evidence="8">Molecular chaperone. Has ATPase activity.</text>
</comment>